<organism evidence="15 16">
    <name type="scientific">Pelobates cultripes</name>
    <name type="common">Western spadefoot toad</name>
    <dbReference type="NCBI Taxonomy" id="61616"/>
    <lineage>
        <taxon>Eukaryota</taxon>
        <taxon>Metazoa</taxon>
        <taxon>Chordata</taxon>
        <taxon>Craniata</taxon>
        <taxon>Vertebrata</taxon>
        <taxon>Euteleostomi</taxon>
        <taxon>Amphibia</taxon>
        <taxon>Batrachia</taxon>
        <taxon>Anura</taxon>
        <taxon>Pelobatoidea</taxon>
        <taxon>Pelobatidae</taxon>
        <taxon>Pelobates</taxon>
    </lineage>
</organism>
<dbReference type="GO" id="GO:0046872">
    <property type="term" value="F:metal ion binding"/>
    <property type="evidence" value="ECO:0007669"/>
    <property type="project" value="UniProtKB-KW"/>
</dbReference>
<dbReference type="InterPro" id="IPR001623">
    <property type="entry name" value="DnaJ_domain"/>
</dbReference>
<evidence type="ECO:0000256" key="9">
    <source>
        <dbReference type="ARBA" id="ARBA00054586"/>
    </source>
</evidence>
<keyword evidence="16" id="KW-1185">Reference proteome</keyword>
<evidence type="ECO:0000256" key="7">
    <source>
        <dbReference type="ARBA" id="ARBA00023128"/>
    </source>
</evidence>
<evidence type="ECO:0000313" key="15">
    <source>
        <dbReference type="EMBL" id="CAH2295277.1"/>
    </source>
</evidence>
<dbReference type="Pfam" id="PF00226">
    <property type="entry name" value="DnaJ"/>
    <property type="match status" value="1"/>
</dbReference>
<evidence type="ECO:0000256" key="3">
    <source>
        <dbReference type="ARBA" id="ARBA00005151"/>
    </source>
</evidence>
<dbReference type="PROSITE" id="PS50076">
    <property type="entry name" value="DNAJ_2"/>
    <property type="match status" value="1"/>
</dbReference>
<name>A0AAD1SBY0_PELCU</name>
<comment type="subunit">
    <text evidence="12">Interacts with ISCU and HSPA9 to form an iron-sulfur transfer complex. Interacts with SDHAF1 (via the first LYR motif); the interaction recruits the iron-sulfur transfer complex composed of HSC20, HSPA9 and ISCU and mediates the incorporation of iron-sulfur clusters into SDHB which also interacts with HSC20. Interacts with the cytoplasmic form of ISCU and with CIA complex member CIAO1 (via LYR motif).</text>
</comment>
<evidence type="ECO:0000259" key="14">
    <source>
        <dbReference type="PROSITE" id="PS50076"/>
    </source>
</evidence>
<dbReference type="InterPro" id="IPR009073">
    <property type="entry name" value="HscB_oligo_C"/>
</dbReference>
<evidence type="ECO:0000256" key="12">
    <source>
        <dbReference type="ARBA" id="ARBA00065697"/>
    </source>
</evidence>
<comment type="subcellular location">
    <subcellularLocation>
        <location evidence="2">Cytoplasm</location>
    </subcellularLocation>
    <subcellularLocation>
        <location evidence="1">Mitochondrion</location>
    </subcellularLocation>
</comment>
<dbReference type="Gene3D" id="1.20.1280.20">
    <property type="entry name" value="HscB, C-terminal domain"/>
    <property type="match status" value="1"/>
</dbReference>
<dbReference type="SMART" id="SM00271">
    <property type="entry name" value="DnaJ"/>
    <property type="match status" value="1"/>
</dbReference>
<evidence type="ECO:0000256" key="6">
    <source>
        <dbReference type="ARBA" id="ARBA00022723"/>
    </source>
</evidence>
<dbReference type="FunFam" id="1.20.1280.20:FF:000002">
    <property type="entry name" value="HscB mitochondrial iron-sulfur cluster co-chaperone"/>
    <property type="match status" value="1"/>
</dbReference>
<dbReference type="InterPro" id="IPR036386">
    <property type="entry name" value="HscB_C_sf"/>
</dbReference>
<dbReference type="Gene3D" id="1.10.287.110">
    <property type="entry name" value="DnaJ domain"/>
    <property type="match status" value="1"/>
</dbReference>
<dbReference type="GO" id="GO:0044571">
    <property type="term" value="P:[2Fe-2S] cluster assembly"/>
    <property type="evidence" value="ECO:0007669"/>
    <property type="project" value="InterPro"/>
</dbReference>
<dbReference type="GO" id="GO:0051087">
    <property type="term" value="F:protein-folding chaperone binding"/>
    <property type="evidence" value="ECO:0007669"/>
    <property type="project" value="InterPro"/>
</dbReference>
<comment type="function">
    <text evidence="10">Acts as a co-chaperone in iron-sulfur cluster assembly in the cytoplasm. Also mediates complex formation between components of the cytosolic iron-sulfur biogenesis pathway and the CIA targeting complex composed of CIAO1, DIPK1B/FAM69B and MMS19 by binding directly to the scaffold protein ISCU and to CIAO1. This facilitates iron-sulfur cluster insertion into a number of cytoplasmic and nuclear proteins including POLD1, ELP3, DPYD and PPAT.</text>
</comment>
<dbReference type="GO" id="GO:0005739">
    <property type="term" value="C:mitochondrion"/>
    <property type="evidence" value="ECO:0007669"/>
    <property type="project" value="UniProtKB-SubCell"/>
</dbReference>
<comment type="function">
    <text evidence="9">Acts as a co-chaperone in iron-sulfur cluster assembly in mitochondria. Required for incorporation of iron-sulfur clusters into SDHB, the iron-sulfur protein subunit of succinate dehydrogenase that is involved in complex II of the mitochondrial electron transport chain. Recruited to SDHB by interaction with SDHAF1 which first binds SDHB and then recruits the iron-sulfur transfer complex formed by HSC20, HSPA9 and ISCU through direct binding to HSC20. Plays an essential role in hematopoiesis.</text>
</comment>
<dbReference type="PANTHER" id="PTHR14021:SF15">
    <property type="entry name" value="IRON-SULFUR CLUSTER CO-CHAPERONE PROTEIN HSCB"/>
    <property type="match status" value="1"/>
</dbReference>
<comment type="subunit">
    <text evidence="11">Homodimer. Interacts with ISCU (cytoplasmic form); this interaction stabilizes the (Fe-S) clusters on ISCU. Interacts with the CIA complex member CIAO1 (via LYR motif).</text>
</comment>
<keyword evidence="7" id="KW-0496">Mitochondrion</keyword>
<dbReference type="AlphaFoldDB" id="A0AAD1SBY0"/>
<feature type="domain" description="J" evidence="14">
    <location>
        <begin position="126"/>
        <end position="198"/>
    </location>
</feature>
<evidence type="ECO:0000256" key="8">
    <source>
        <dbReference type="ARBA" id="ARBA00023186"/>
    </source>
</evidence>
<evidence type="ECO:0000256" key="11">
    <source>
        <dbReference type="ARBA" id="ARBA00065241"/>
    </source>
</evidence>
<comment type="similarity">
    <text evidence="4">Belongs to the HscB family.</text>
</comment>
<protein>
    <recommendedName>
        <fullName evidence="13">Iron-sulfur cluster co-chaperone protein HscB</fullName>
    </recommendedName>
</protein>
<dbReference type="SUPFAM" id="SSF47144">
    <property type="entry name" value="HSC20 (HSCB), C-terminal oligomerisation domain"/>
    <property type="match status" value="1"/>
</dbReference>
<proteinExistence type="inferred from homology"/>
<dbReference type="Proteomes" id="UP001295444">
    <property type="component" value="Chromosome 05"/>
</dbReference>
<dbReference type="GO" id="GO:0051259">
    <property type="term" value="P:protein complex oligomerization"/>
    <property type="evidence" value="ECO:0007669"/>
    <property type="project" value="InterPro"/>
</dbReference>
<evidence type="ECO:0000256" key="2">
    <source>
        <dbReference type="ARBA" id="ARBA00004496"/>
    </source>
</evidence>
<accession>A0AAD1SBY0</accession>
<gene>
    <name evidence="15" type="ORF">PECUL_23A046839</name>
</gene>
<keyword evidence="8" id="KW-0143">Chaperone</keyword>
<evidence type="ECO:0000256" key="4">
    <source>
        <dbReference type="ARBA" id="ARBA00010476"/>
    </source>
</evidence>
<evidence type="ECO:0000256" key="13">
    <source>
        <dbReference type="ARBA" id="ARBA00073563"/>
    </source>
</evidence>
<evidence type="ECO:0000256" key="5">
    <source>
        <dbReference type="ARBA" id="ARBA00022490"/>
    </source>
</evidence>
<dbReference type="PANTHER" id="PTHR14021">
    <property type="entry name" value="IRON-SULFUR CLUSTER CO-CHAPERONE PROTEIN HSCB"/>
    <property type="match status" value="1"/>
</dbReference>
<sequence length="288" mass="32747">MLGASPMAAMEPARRLLIKFVSMERLGRALTDSLSQRWTRPPGCRAMCVSPSPACVGARLCVSMRTNMQPLRAWIEGSDSNHHHYTRTFSLSAQGRLCWSCQAALAMDELFCPTCHSLQPPDETKDYFQVLDCEKTFDVNIQELQKKYRNLQRFLHPDYFSQKSHMEREMSEKQSSLVNKAYNTLLSPLSRGIYLLSLSGITLEEGTDSDVDPHFLLEILEISEQLNDCNISSEIEDIGNFVQEKYDSLTADVRNAFQQGDLHGAKLLLAKMKYFSNIQNQVKKKILP</sequence>
<dbReference type="EMBL" id="OW240916">
    <property type="protein sequence ID" value="CAH2295277.1"/>
    <property type="molecule type" value="Genomic_DNA"/>
</dbReference>
<keyword evidence="6" id="KW-0479">Metal-binding</keyword>
<dbReference type="GO" id="GO:0001671">
    <property type="term" value="F:ATPase activator activity"/>
    <property type="evidence" value="ECO:0007669"/>
    <property type="project" value="InterPro"/>
</dbReference>
<dbReference type="InterPro" id="IPR004640">
    <property type="entry name" value="HscB"/>
</dbReference>
<keyword evidence="5" id="KW-0963">Cytoplasm</keyword>
<comment type="pathway">
    <text evidence="3">Cofactor biosynthesis; iron-sulfur cluster biosynthesis.</text>
</comment>
<dbReference type="FunFam" id="1.10.287.110:FF:000042">
    <property type="entry name" value="Iron-sulfur cluster co-chaperone protein HscB, mitochondrial"/>
    <property type="match status" value="1"/>
</dbReference>
<dbReference type="NCBIfam" id="TIGR00714">
    <property type="entry name" value="hscB"/>
    <property type="match status" value="1"/>
</dbReference>
<evidence type="ECO:0000313" key="16">
    <source>
        <dbReference type="Proteomes" id="UP001295444"/>
    </source>
</evidence>
<dbReference type="InterPro" id="IPR036869">
    <property type="entry name" value="J_dom_sf"/>
</dbReference>
<dbReference type="Pfam" id="PF07743">
    <property type="entry name" value="HSCB_C"/>
    <property type="match status" value="1"/>
</dbReference>
<evidence type="ECO:0000256" key="10">
    <source>
        <dbReference type="ARBA" id="ARBA00058496"/>
    </source>
</evidence>
<reference evidence="15" key="1">
    <citation type="submission" date="2022-03" db="EMBL/GenBank/DDBJ databases">
        <authorList>
            <person name="Alioto T."/>
            <person name="Alioto T."/>
            <person name="Gomez Garrido J."/>
        </authorList>
    </citation>
    <scope>NUCLEOTIDE SEQUENCE</scope>
</reference>
<dbReference type="CDD" id="cd06257">
    <property type="entry name" value="DnaJ"/>
    <property type="match status" value="1"/>
</dbReference>
<evidence type="ECO:0000256" key="1">
    <source>
        <dbReference type="ARBA" id="ARBA00004173"/>
    </source>
</evidence>
<dbReference type="SUPFAM" id="SSF46565">
    <property type="entry name" value="Chaperone J-domain"/>
    <property type="match status" value="1"/>
</dbReference>